<evidence type="ECO:0000313" key="4">
    <source>
        <dbReference type="Proteomes" id="UP000619479"/>
    </source>
</evidence>
<dbReference type="EMBL" id="BOMH01000005">
    <property type="protein sequence ID" value="GID62879.1"/>
    <property type="molecule type" value="Genomic_DNA"/>
</dbReference>
<proteinExistence type="predicted"/>
<reference evidence="3" key="1">
    <citation type="submission" date="2021-01" db="EMBL/GenBank/DDBJ databases">
        <title>Whole genome shotgun sequence of Actinoplanes cyaneus NBRC 14990.</title>
        <authorList>
            <person name="Komaki H."/>
            <person name="Tamura T."/>
        </authorList>
    </citation>
    <scope>NUCLEOTIDE SEQUENCE</scope>
    <source>
        <strain evidence="3">NBRC 14990</strain>
    </source>
</reference>
<dbReference type="InterPro" id="IPR036390">
    <property type="entry name" value="WH_DNA-bd_sf"/>
</dbReference>
<dbReference type="Pfam" id="PF00293">
    <property type="entry name" value="NUDIX"/>
    <property type="match status" value="1"/>
</dbReference>
<evidence type="ECO:0000259" key="2">
    <source>
        <dbReference type="PROSITE" id="PS51462"/>
    </source>
</evidence>
<dbReference type="PANTHER" id="PTHR43736:SF4">
    <property type="entry name" value="SLR1690 PROTEIN"/>
    <property type="match status" value="1"/>
</dbReference>
<evidence type="ECO:0000256" key="1">
    <source>
        <dbReference type="ARBA" id="ARBA00022801"/>
    </source>
</evidence>
<dbReference type="AlphaFoldDB" id="A0A919ICA0"/>
<dbReference type="GO" id="GO:0016787">
    <property type="term" value="F:hydrolase activity"/>
    <property type="evidence" value="ECO:0007669"/>
    <property type="project" value="UniProtKB-KW"/>
</dbReference>
<keyword evidence="4" id="KW-1185">Reference proteome</keyword>
<dbReference type="InterPro" id="IPR054105">
    <property type="entry name" value="WHD_NrtR"/>
</dbReference>
<dbReference type="CDD" id="cd18873">
    <property type="entry name" value="NUDIX_NadM_like"/>
    <property type="match status" value="1"/>
</dbReference>
<dbReference type="InterPro" id="IPR015797">
    <property type="entry name" value="NUDIX_hydrolase-like_dom_sf"/>
</dbReference>
<organism evidence="3 4">
    <name type="scientific">Actinoplanes cyaneus</name>
    <dbReference type="NCBI Taxonomy" id="52696"/>
    <lineage>
        <taxon>Bacteria</taxon>
        <taxon>Bacillati</taxon>
        <taxon>Actinomycetota</taxon>
        <taxon>Actinomycetes</taxon>
        <taxon>Micromonosporales</taxon>
        <taxon>Micromonosporaceae</taxon>
        <taxon>Actinoplanes</taxon>
    </lineage>
</organism>
<accession>A0A919ICA0</accession>
<comment type="caution">
    <text evidence="3">The sequence shown here is derived from an EMBL/GenBank/DDBJ whole genome shotgun (WGS) entry which is preliminary data.</text>
</comment>
<dbReference type="SUPFAM" id="SSF46785">
    <property type="entry name" value="Winged helix' DNA-binding domain"/>
    <property type="match status" value="1"/>
</dbReference>
<dbReference type="InterPro" id="IPR036388">
    <property type="entry name" value="WH-like_DNA-bd_sf"/>
</dbReference>
<sequence length="233" mass="25614">MLRLAVDLAILTVRNNALHVLVITRGKEPFLGSLALPGGFLRAGEDLRAAAVRELREETGLDGRDMHLEQLATYGRPDRDPRGRVVSVAYLTIAPDLPAPEAGSDAASALWVPISKAQSRLAFDHDDILRDAVERARTRLEFTTLATAFCGPTFTVGDLRKVYEVVWDQPLDPRNFSRKVLNTAGFIEATGQKRIPQLGRPAALYRRGDQQTLNPPILRSNGGPELEAISVDR</sequence>
<dbReference type="PANTHER" id="PTHR43736">
    <property type="entry name" value="ADP-RIBOSE PYROPHOSPHATASE"/>
    <property type="match status" value="1"/>
</dbReference>
<dbReference type="Pfam" id="PF21906">
    <property type="entry name" value="WHD_NrtR"/>
    <property type="match status" value="1"/>
</dbReference>
<dbReference type="Gene3D" id="1.10.10.10">
    <property type="entry name" value="Winged helix-like DNA-binding domain superfamily/Winged helix DNA-binding domain"/>
    <property type="match status" value="1"/>
</dbReference>
<dbReference type="PROSITE" id="PS00893">
    <property type="entry name" value="NUDIX_BOX"/>
    <property type="match status" value="1"/>
</dbReference>
<dbReference type="InterPro" id="IPR000086">
    <property type="entry name" value="NUDIX_hydrolase_dom"/>
</dbReference>
<evidence type="ECO:0000313" key="3">
    <source>
        <dbReference type="EMBL" id="GID62879.1"/>
    </source>
</evidence>
<dbReference type="SUPFAM" id="SSF55811">
    <property type="entry name" value="Nudix"/>
    <property type="match status" value="1"/>
</dbReference>
<gene>
    <name evidence="3" type="ORF">Acy02nite_07600</name>
</gene>
<dbReference type="PROSITE" id="PS51462">
    <property type="entry name" value="NUDIX"/>
    <property type="match status" value="1"/>
</dbReference>
<feature type="domain" description="Nudix hydrolase" evidence="2">
    <location>
        <begin position="1"/>
        <end position="134"/>
    </location>
</feature>
<protein>
    <submittedName>
        <fullName evidence="3">NUDIX hydrolase</fullName>
    </submittedName>
</protein>
<name>A0A919ICA0_9ACTN</name>
<dbReference type="Gene3D" id="3.90.79.10">
    <property type="entry name" value="Nucleoside Triphosphate Pyrophosphohydrolase"/>
    <property type="match status" value="1"/>
</dbReference>
<dbReference type="InterPro" id="IPR020084">
    <property type="entry name" value="NUDIX_hydrolase_CS"/>
</dbReference>
<dbReference type="Proteomes" id="UP000619479">
    <property type="component" value="Unassembled WGS sequence"/>
</dbReference>
<keyword evidence="1 3" id="KW-0378">Hydrolase</keyword>